<dbReference type="EC" id="2.2.1.6" evidence="7"/>
<evidence type="ECO:0000256" key="3">
    <source>
        <dbReference type="ARBA" id="ARBA00023052"/>
    </source>
</evidence>
<dbReference type="GO" id="GO:0003984">
    <property type="term" value="F:acetolactate synthase activity"/>
    <property type="evidence" value="ECO:0007669"/>
    <property type="project" value="UniProtKB-EC"/>
</dbReference>
<evidence type="ECO:0000259" key="6">
    <source>
        <dbReference type="Pfam" id="PF02775"/>
    </source>
</evidence>
<dbReference type="GO" id="GO:0030976">
    <property type="term" value="F:thiamine pyrophosphate binding"/>
    <property type="evidence" value="ECO:0007669"/>
    <property type="project" value="InterPro"/>
</dbReference>
<keyword evidence="8" id="KW-1185">Reference proteome</keyword>
<reference evidence="7 8" key="1">
    <citation type="submission" date="2017-03" db="EMBL/GenBank/DDBJ databases">
        <authorList>
            <person name="Afonso C.L."/>
            <person name="Miller P.J."/>
            <person name="Scott M.A."/>
            <person name="Spackman E."/>
            <person name="Goraichik I."/>
            <person name="Dimitrov K.M."/>
            <person name="Suarez D.L."/>
            <person name="Swayne D.E."/>
        </authorList>
    </citation>
    <scope>NUCLEOTIDE SEQUENCE [LARGE SCALE GENOMIC DNA]</scope>
    <source>
        <strain evidence="7 8">CECT 7023</strain>
    </source>
</reference>
<dbReference type="GO" id="GO:0016831">
    <property type="term" value="F:carboxy-lyase activity"/>
    <property type="evidence" value="ECO:0007669"/>
    <property type="project" value="UniProtKB-KW"/>
</dbReference>
<dbReference type="Pfam" id="PF02775">
    <property type="entry name" value="TPP_enzyme_C"/>
    <property type="match status" value="1"/>
</dbReference>
<proteinExistence type="predicted"/>
<dbReference type="Proteomes" id="UP000193900">
    <property type="component" value="Unassembled WGS sequence"/>
</dbReference>
<gene>
    <name evidence="7" type="primary">ilvB</name>
    <name evidence="7" type="ORF">ROA7023_02587</name>
</gene>
<dbReference type="EMBL" id="FWFZ01000012">
    <property type="protein sequence ID" value="SLN57082.1"/>
    <property type="molecule type" value="Genomic_DNA"/>
</dbReference>
<dbReference type="GO" id="GO:0000287">
    <property type="term" value="F:magnesium ion binding"/>
    <property type="evidence" value="ECO:0007669"/>
    <property type="project" value="InterPro"/>
</dbReference>
<dbReference type="PROSITE" id="PS00187">
    <property type="entry name" value="TPP_ENZYMES"/>
    <property type="match status" value="1"/>
</dbReference>
<evidence type="ECO:0000256" key="2">
    <source>
        <dbReference type="ARBA" id="ARBA00022793"/>
    </source>
</evidence>
<keyword evidence="5" id="KW-1133">Transmembrane helix</keyword>
<dbReference type="GO" id="GO:0044281">
    <property type="term" value="P:small molecule metabolic process"/>
    <property type="evidence" value="ECO:0007669"/>
    <property type="project" value="UniProtKB-ARBA"/>
</dbReference>
<dbReference type="SUPFAM" id="SSF52518">
    <property type="entry name" value="Thiamin diphosphate-binding fold (THDP-binding)"/>
    <property type="match status" value="1"/>
</dbReference>
<keyword evidence="2" id="KW-0210">Decarboxylase</keyword>
<sequence>MTTISNTERGAAKVMNRTDLTQRLVARLHKDEAVVGGIGHTNWDLWASGQRPQNFYMLGSMGLAAPIALGVAVAQPDRMVFALEGDGSLLMQVGALATIATVEPANLCVIVWDNEAFHITGGQKSLTATGADIVAMARGAGLTNSTWAADEAHFESLVDEALGGTTGPRLIAARIDMTKPAGTTDRDPVKIRLNFMSGIAPPDKEG</sequence>
<name>A0A1Y5T748_9RHOB</name>
<dbReference type="Gene3D" id="3.40.50.970">
    <property type="match status" value="1"/>
</dbReference>
<dbReference type="InterPro" id="IPR029061">
    <property type="entry name" value="THDP-binding"/>
</dbReference>
<accession>A0A1Y5T748</accession>
<keyword evidence="5" id="KW-0812">Transmembrane</keyword>
<keyword evidence="3" id="KW-0786">Thiamine pyrophosphate</keyword>
<dbReference type="InterPro" id="IPR000399">
    <property type="entry name" value="TPP-bd_CS"/>
</dbReference>
<evidence type="ECO:0000256" key="4">
    <source>
        <dbReference type="ARBA" id="ARBA00023239"/>
    </source>
</evidence>
<evidence type="ECO:0000313" key="7">
    <source>
        <dbReference type="EMBL" id="SLN57082.1"/>
    </source>
</evidence>
<feature type="domain" description="Thiamine pyrophosphate enzyme TPP-binding" evidence="6">
    <location>
        <begin position="51"/>
        <end position="171"/>
    </location>
</feature>
<evidence type="ECO:0000256" key="5">
    <source>
        <dbReference type="SAM" id="Phobius"/>
    </source>
</evidence>
<dbReference type="AlphaFoldDB" id="A0A1Y5T748"/>
<dbReference type="InterPro" id="IPR011766">
    <property type="entry name" value="TPP_enzyme_TPP-bd"/>
</dbReference>
<dbReference type="NCBIfam" id="NF004813">
    <property type="entry name" value="PRK06163.1"/>
    <property type="match status" value="1"/>
</dbReference>
<keyword evidence="1 7" id="KW-0808">Transferase</keyword>
<keyword evidence="5" id="KW-0472">Membrane</keyword>
<dbReference type="RefSeq" id="WP_085879424.1">
    <property type="nucleotide sequence ID" value="NZ_FWFZ01000012.1"/>
</dbReference>
<dbReference type="PANTHER" id="PTHR42818">
    <property type="entry name" value="SULFOPYRUVATE DECARBOXYLASE SUBUNIT ALPHA"/>
    <property type="match status" value="1"/>
</dbReference>
<dbReference type="PANTHER" id="PTHR42818:SF1">
    <property type="entry name" value="SULFOPYRUVATE DECARBOXYLASE"/>
    <property type="match status" value="1"/>
</dbReference>
<protein>
    <submittedName>
        <fullName evidence="7">Acetolactate synthase isozyme 1 large subunit</fullName>
        <ecNumber evidence="7">2.2.1.6</ecNumber>
    </submittedName>
</protein>
<feature type="transmembrane region" description="Helical" evidence="5">
    <location>
        <begin position="55"/>
        <end position="74"/>
    </location>
</feature>
<keyword evidence="4" id="KW-0456">Lyase</keyword>
<organism evidence="7 8">
    <name type="scientific">Roseisalinus antarcticus</name>
    <dbReference type="NCBI Taxonomy" id="254357"/>
    <lineage>
        <taxon>Bacteria</taxon>
        <taxon>Pseudomonadati</taxon>
        <taxon>Pseudomonadota</taxon>
        <taxon>Alphaproteobacteria</taxon>
        <taxon>Rhodobacterales</taxon>
        <taxon>Roseobacteraceae</taxon>
        <taxon>Roseisalinus</taxon>
    </lineage>
</organism>
<dbReference type="InterPro" id="IPR051818">
    <property type="entry name" value="TPP_dependent_decarboxylase"/>
</dbReference>
<evidence type="ECO:0000313" key="8">
    <source>
        <dbReference type="Proteomes" id="UP000193900"/>
    </source>
</evidence>
<evidence type="ECO:0000256" key="1">
    <source>
        <dbReference type="ARBA" id="ARBA00022679"/>
    </source>
</evidence>
<dbReference type="OrthoDB" id="8218035at2"/>